<name>A0A923MQM9_9BURK</name>
<comment type="caution">
    <text evidence="2">The sequence shown here is derived from an EMBL/GenBank/DDBJ whole genome shotgun (WGS) entry which is preliminary data.</text>
</comment>
<protein>
    <submittedName>
        <fullName evidence="2">Uncharacterized protein</fullName>
    </submittedName>
</protein>
<reference evidence="2" key="1">
    <citation type="submission" date="2020-08" db="EMBL/GenBank/DDBJ databases">
        <title>Ramlibacter sp. USB13 16S ribosomal RNA gene genome sequencing and assembly.</title>
        <authorList>
            <person name="Kang M."/>
        </authorList>
    </citation>
    <scope>NUCLEOTIDE SEQUENCE</scope>
    <source>
        <strain evidence="2">USB13</strain>
    </source>
</reference>
<dbReference type="Proteomes" id="UP000608513">
    <property type="component" value="Unassembled WGS sequence"/>
</dbReference>
<accession>A0A923MQM9</accession>
<dbReference type="AlphaFoldDB" id="A0A923MQM9"/>
<gene>
    <name evidence="2" type="ORF">H8N03_12050</name>
</gene>
<evidence type="ECO:0000313" key="2">
    <source>
        <dbReference type="EMBL" id="MBC5783680.1"/>
    </source>
</evidence>
<sequence>MNVMQKLAWAAVLASSGVPSTEVARPEVAAPAPARPKAEPGPPAEEPGSAWPLELDEDEFEGEGWTFWPLAAPR</sequence>
<organism evidence="2 3">
    <name type="scientific">Ramlibacter cellulosilyticus</name>
    <dbReference type="NCBI Taxonomy" id="2764187"/>
    <lineage>
        <taxon>Bacteria</taxon>
        <taxon>Pseudomonadati</taxon>
        <taxon>Pseudomonadota</taxon>
        <taxon>Betaproteobacteria</taxon>
        <taxon>Burkholderiales</taxon>
        <taxon>Comamonadaceae</taxon>
        <taxon>Ramlibacter</taxon>
    </lineage>
</organism>
<feature type="region of interest" description="Disordered" evidence="1">
    <location>
        <begin position="16"/>
        <end position="74"/>
    </location>
</feature>
<keyword evidence="3" id="KW-1185">Reference proteome</keyword>
<dbReference type="EMBL" id="JACORT010000004">
    <property type="protein sequence ID" value="MBC5783680.1"/>
    <property type="molecule type" value="Genomic_DNA"/>
</dbReference>
<evidence type="ECO:0000256" key="1">
    <source>
        <dbReference type="SAM" id="MobiDB-lite"/>
    </source>
</evidence>
<evidence type="ECO:0000313" key="3">
    <source>
        <dbReference type="Proteomes" id="UP000608513"/>
    </source>
</evidence>
<feature type="compositionally biased region" description="Low complexity" evidence="1">
    <location>
        <begin position="22"/>
        <end position="32"/>
    </location>
</feature>
<proteinExistence type="predicted"/>